<gene>
    <name evidence="2" type="ORF">IAC79_04505</name>
</gene>
<evidence type="ECO:0000313" key="2">
    <source>
        <dbReference type="EMBL" id="HIV09356.1"/>
    </source>
</evidence>
<reference evidence="2" key="2">
    <citation type="journal article" date="2021" name="PeerJ">
        <title>Extensive microbial diversity within the chicken gut microbiome revealed by metagenomics and culture.</title>
        <authorList>
            <person name="Gilroy R."/>
            <person name="Ravi A."/>
            <person name="Getino M."/>
            <person name="Pursley I."/>
            <person name="Horton D.L."/>
            <person name="Alikhan N.F."/>
            <person name="Baker D."/>
            <person name="Gharbi K."/>
            <person name="Hall N."/>
            <person name="Watson M."/>
            <person name="Adriaenssens E.M."/>
            <person name="Foster-Nyarko E."/>
            <person name="Jarju S."/>
            <person name="Secka A."/>
            <person name="Antonio M."/>
            <person name="Oren A."/>
            <person name="Chaudhuri R.R."/>
            <person name="La Ragione R."/>
            <person name="Hildebrand F."/>
            <person name="Pallen M.J."/>
        </authorList>
    </citation>
    <scope>NUCLEOTIDE SEQUENCE</scope>
    <source>
        <strain evidence="2">35461</strain>
    </source>
</reference>
<comment type="caution">
    <text evidence="2">The sequence shown here is derived from an EMBL/GenBank/DDBJ whole genome shotgun (WGS) entry which is preliminary data.</text>
</comment>
<protein>
    <submittedName>
        <fullName evidence="2">DUF1275 domain-containing protein</fullName>
    </submittedName>
</protein>
<dbReference type="AlphaFoldDB" id="A0A9D1T2U3"/>
<accession>A0A9D1T2U3</accession>
<dbReference type="InterPro" id="IPR010699">
    <property type="entry name" value="DUF1275"/>
</dbReference>
<sequence>MGNPIGQLSESFRVVALLACVGGILDAYTFLCRGGVFANAQTGNLALLGTRLAVGDWAGACGYLLPVLAFTLGVLLAEGARRLPWGGASFHWRQPLLLVEAAVLTLCACFPGLGDATVNMAVSFVCAVQVQGFRKIHGSPIATTMCTGNLRSAIEATLAWRRGADPDAPRRVLRTLGATGCFVLGAAIGAA</sequence>
<proteinExistence type="predicted"/>
<evidence type="ECO:0000256" key="1">
    <source>
        <dbReference type="SAM" id="Phobius"/>
    </source>
</evidence>
<feature type="non-terminal residue" evidence="2">
    <location>
        <position position="191"/>
    </location>
</feature>
<keyword evidence="1" id="KW-1133">Transmembrane helix</keyword>
<dbReference type="PANTHER" id="PTHR37314">
    <property type="entry name" value="SLR0142 PROTEIN"/>
    <property type="match status" value="1"/>
</dbReference>
<reference evidence="2" key="1">
    <citation type="submission" date="2020-10" db="EMBL/GenBank/DDBJ databases">
        <authorList>
            <person name="Gilroy R."/>
        </authorList>
    </citation>
    <scope>NUCLEOTIDE SEQUENCE</scope>
    <source>
        <strain evidence="2">35461</strain>
    </source>
</reference>
<keyword evidence="1" id="KW-0812">Transmembrane</keyword>
<dbReference type="Pfam" id="PF06912">
    <property type="entry name" value="DUF1275"/>
    <property type="match status" value="1"/>
</dbReference>
<dbReference type="EMBL" id="DVOR01000142">
    <property type="protein sequence ID" value="HIV09356.1"/>
    <property type="molecule type" value="Genomic_DNA"/>
</dbReference>
<evidence type="ECO:0000313" key="3">
    <source>
        <dbReference type="Proteomes" id="UP000886845"/>
    </source>
</evidence>
<dbReference type="Proteomes" id="UP000886845">
    <property type="component" value="Unassembled WGS sequence"/>
</dbReference>
<feature type="transmembrane region" description="Helical" evidence="1">
    <location>
        <begin position="12"/>
        <end position="37"/>
    </location>
</feature>
<dbReference type="PANTHER" id="PTHR37314:SF4">
    <property type="entry name" value="UPF0700 TRANSMEMBRANE PROTEIN YOAK"/>
    <property type="match status" value="1"/>
</dbReference>
<feature type="transmembrane region" description="Helical" evidence="1">
    <location>
        <begin position="57"/>
        <end position="76"/>
    </location>
</feature>
<feature type="transmembrane region" description="Helical" evidence="1">
    <location>
        <begin position="96"/>
        <end position="114"/>
    </location>
</feature>
<keyword evidence="1" id="KW-0472">Membrane</keyword>
<organism evidence="2 3">
    <name type="scientific">Candidatus Spyradenecus faecavium</name>
    <dbReference type="NCBI Taxonomy" id="2840947"/>
    <lineage>
        <taxon>Bacteria</taxon>
        <taxon>Pseudomonadati</taxon>
        <taxon>Lentisphaerota</taxon>
        <taxon>Lentisphaeria</taxon>
        <taxon>Lentisphaerales</taxon>
        <taxon>Lentisphaeraceae</taxon>
        <taxon>Lentisphaeraceae incertae sedis</taxon>
        <taxon>Candidatus Spyradenecus</taxon>
    </lineage>
</organism>
<name>A0A9D1T2U3_9BACT</name>